<feature type="domain" description="HTH araC/xylS-type" evidence="4">
    <location>
        <begin position="5"/>
        <end position="103"/>
    </location>
</feature>
<dbReference type="Pfam" id="PF12833">
    <property type="entry name" value="HTH_18"/>
    <property type="match status" value="1"/>
</dbReference>
<organism evidence="5 6">
    <name type="scientific">Paraburkholderia phenazinium</name>
    <dbReference type="NCBI Taxonomy" id="60549"/>
    <lineage>
        <taxon>Bacteria</taxon>
        <taxon>Pseudomonadati</taxon>
        <taxon>Pseudomonadota</taxon>
        <taxon>Betaproteobacteria</taxon>
        <taxon>Burkholderiales</taxon>
        <taxon>Burkholderiaceae</taxon>
        <taxon>Paraburkholderia</taxon>
    </lineage>
</organism>
<dbReference type="RefSeq" id="WP_074267435.1">
    <property type="nucleotide sequence ID" value="NZ_FSRM01000002.1"/>
</dbReference>
<evidence type="ECO:0000259" key="4">
    <source>
        <dbReference type="PROSITE" id="PS01124"/>
    </source>
</evidence>
<dbReference type="Gene3D" id="3.20.80.10">
    <property type="entry name" value="Regulatory factor, effector binding domain"/>
    <property type="match status" value="1"/>
</dbReference>
<proteinExistence type="predicted"/>
<evidence type="ECO:0000256" key="3">
    <source>
        <dbReference type="ARBA" id="ARBA00023163"/>
    </source>
</evidence>
<dbReference type="Gene3D" id="1.10.10.60">
    <property type="entry name" value="Homeodomain-like"/>
    <property type="match status" value="2"/>
</dbReference>
<evidence type="ECO:0000256" key="2">
    <source>
        <dbReference type="ARBA" id="ARBA00023125"/>
    </source>
</evidence>
<evidence type="ECO:0000256" key="1">
    <source>
        <dbReference type="ARBA" id="ARBA00023015"/>
    </source>
</evidence>
<reference evidence="5 6" key="1">
    <citation type="submission" date="2016-11" db="EMBL/GenBank/DDBJ databases">
        <authorList>
            <person name="Jaros S."/>
            <person name="Januszkiewicz K."/>
            <person name="Wedrychowicz H."/>
        </authorList>
    </citation>
    <scope>NUCLEOTIDE SEQUENCE [LARGE SCALE GENOMIC DNA]</scope>
    <source>
        <strain evidence="5 6">GAS86</strain>
    </source>
</reference>
<dbReference type="InterPro" id="IPR010499">
    <property type="entry name" value="AraC_E-bd"/>
</dbReference>
<dbReference type="SMART" id="SM00871">
    <property type="entry name" value="AraC_E_bind"/>
    <property type="match status" value="1"/>
</dbReference>
<keyword evidence="2" id="KW-0238">DNA-binding</keyword>
<dbReference type="PROSITE" id="PS01124">
    <property type="entry name" value="HTH_ARAC_FAMILY_2"/>
    <property type="match status" value="1"/>
</dbReference>
<accession>A0A1N6JYR2</accession>
<dbReference type="AlphaFoldDB" id="A0A1N6JYR2"/>
<dbReference type="OrthoDB" id="282744at2"/>
<dbReference type="PANTHER" id="PTHR47504:SF5">
    <property type="entry name" value="RIGHT ORIGIN-BINDING PROTEIN"/>
    <property type="match status" value="1"/>
</dbReference>
<dbReference type="InterPro" id="IPR050959">
    <property type="entry name" value="MarA-like"/>
</dbReference>
<dbReference type="InterPro" id="IPR011256">
    <property type="entry name" value="Reg_factor_effector_dom_sf"/>
</dbReference>
<gene>
    <name evidence="5" type="ORF">SAMN05444168_5455</name>
</gene>
<dbReference type="SUPFAM" id="SSF46689">
    <property type="entry name" value="Homeodomain-like"/>
    <property type="match status" value="1"/>
</dbReference>
<evidence type="ECO:0000313" key="6">
    <source>
        <dbReference type="Proteomes" id="UP000184693"/>
    </source>
</evidence>
<dbReference type="InterPro" id="IPR009057">
    <property type="entry name" value="Homeodomain-like_sf"/>
</dbReference>
<dbReference type="SUPFAM" id="SSF55136">
    <property type="entry name" value="Probable bacterial effector-binding domain"/>
    <property type="match status" value="1"/>
</dbReference>
<keyword evidence="1" id="KW-0805">Transcription regulation</keyword>
<dbReference type="GO" id="GO:0003700">
    <property type="term" value="F:DNA-binding transcription factor activity"/>
    <property type="evidence" value="ECO:0007669"/>
    <property type="project" value="InterPro"/>
</dbReference>
<sequence>MDVVAKALWFIEIEMGRELTLDRIANICEVSRFGLARSFAISTGWPVMRYVRARRLSRAARELAQGAPDILSVALDTGYGSHEAFTRAFHDLFGITPERVRAGRNLDGMSLLEPLRMKETRIVDLAGPRFEVGGTLLIGGMGGRFTFDTNEGIPTLWQAFIPYIGNLADQVGGVTYGVCCNPDSEGGFEYIAGVEVKSRDRLPPSFRCIEIKPQRYAVFVHQGHVTTLHQTFYSIWNHWLPQSGMEAAEAPELERYSEDFNPVAGTGFVEVWLPVKDRSEPADESRK</sequence>
<dbReference type="Proteomes" id="UP000184693">
    <property type="component" value="Unassembled WGS sequence"/>
</dbReference>
<evidence type="ECO:0000313" key="5">
    <source>
        <dbReference type="EMBL" id="SIO49393.1"/>
    </source>
</evidence>
<protein>
    <submittedName>
        <fullName evidence="5">Transcriptional regulator, AraC family</fullName>
    </submittedName>
</protein>
<dbReference type="SMART" id="SM00342">
    <property type="entry name" value="HTH_ARAC"/>
    <property type="match status" value="1"/>
</dbReference>
<keyword evidence="3" id="KW-0804">Transcription</keyword>
<dbReference type="GO" id="GO:0043565">
    <property type="term" value="F:sequence-specific DNA binding"/>
    <property type="evidence" value="ECO:0007669"/>
    <property type="project" value="InterPro"/>
</dbReference>
<dbReference type="Pfam" id="PF06445">
    <property type="entry name" value="GyrI-like"/>
    <property type="match status" value="1"/>
</dbReference>
<dbReference type="EMBL" id="FSRM01000002">
    <property type="protein sequence ID" value="SIO49393.1"/>
    <property type="molecule type" value="Genomic_DNA"/>
</dbReference>
<name>A0A1N6JYR2_9BURK</name>
<dbReference type="InterPro" id="IPR018060">
    <property type="entry name" value="HTH_AraC"/>
</dbReference>
<dbReference type="InterPro" id="IPR029442">
    <property type="entry name" value="GyrI-like"/>
</dbReference>
<dbReference type="PANTHER" id="PTHR47504">
    <property type="entry name" value="RIGHT ORIGIN-BINDING PROTEIN"/>
    <property type="match status" value="1"/>
</dbReference>